<dbReference type="GO" id="GO:0000139">
    <property type="term" value="C:Golgi membrane"/>
    <property type="evidence" value="ECO:0007669"/>
    <property type="project" value="UniProtKB-SubCell"/>
</dbReference>
<evidence type="ECO:0000256" key="4">
    <source>
        <dbReference type="ARBA" id="ARBA00022692"/>
    </source>
</evidence>
<keyword evidence="3" id="KW-0808">Transferase</keyword>
<feature type="transmembrane region" description="Helical" evidence="10">
    <location>
        <begin position="32"/>
        <end position="51"/>
    </location>
</feature>
<accession>A0AAV5EJ94</accession>
<feature type="domain" description="Trichome birefringence-like C-terminal" evidence="11">
    <location>
        <begin position="425"/>
        <end position="711"/>
    </location>
</feature>
<dbReference type="InterPro" id="IPR025846">
    <property type="entry name" value="TBL_N"/>
</dbReference>
<dbReference type="Proteomes" id="UP001054889">
    <property type="component" value="Unassembled WGS sequence"/>
</dbReference>
<evidence type="ECO:0000256" key="8">
    <source>
        <dbReference type="ARBA" id="ARBA00023136"/>
    </source>
</evidence>
<dbReference type="EMBL" id="BQKI01000075">
    <property type="protein sequence ID" value="GJN22433.1"/>
    <property type="molecule type" value="Genomic_DNA"/>
</dbReference>
<dbReference type="GO" id="GO:1990538">
    <property type="term" value="F:xylan O-acetyltransferase activity"/>
    <property type="evidence" value="ECO:0007669"/>
    <property type="project" value="UniProtKB-ARBA"/>
</dbReference>
<feature type="region of interest" description="Disordered" evidence="9">
    <location>
        <begin position="119"/>
        <end position="138"/>
    </location>
</feature>
<reference evidence="13" key="2">
    <citation type="submission" date="2021-12" db="EMBL/GenBank/DDBJ databases">
        <title>Resequencing data analysis of finger millet.</title>
        <authorList>
            <person name="Hatakeyama M."/>
            <person name="Aluri S."/>
            <person name="Balachadran M.T."/>
            <person name="Sivarajan S.R."/>
            <person name="Poveda L."/>
            <person name="Shimizu-Inatsugi R."/>
            <person name="Schlapbach R."/>
            <person name="Sreeman S.M."/>
            <person name="Shimizu K.K."/>
        </authorList>
    </citation>
    <scope>NUCLEOTIDE SEQUENCE</scope>
</reference>
<keyword evidence="14" id="KW-1185">Reference proteome</keyword>
<dbReference type="Pfam" id="PF14416">
    <property type="entry name" value="PMR5N"/>
    <property type="match status" value="1"/>
</dbReference>
<dbReference type="Pfam" id="PF13839">
    <property type="entry name" value="PC-Esterase"/>
    <property type="match status" value="1"/>
</dbReference>
<sequence length="723" mass="77590">MKGAWRQTSGVAAVVDHLGVAVCAGRARPARLCLYGLALSFAAFAAFLAFAPSIPAPAPSSPAASWLDGLIASASPYRAQVSGFISSLSLFPANSSSSYTGTPDGGAAVAARRAGFAARGSLPGSPGPSAALPGEQLGSGGGVPTILAGGILNGGGAPSNAPAAEVQRGAPPKPYDHARGGAEAQNVTGSAIADKKGAVEVPGVGSSQSDATVKGGMPVRSNDTEVNGSSSGAGDGSAVKASARNAAGSTHRLGSGTAALINGTAVPFKNQTVNAVAAAIGGNGTASQQRSEAGGRNQTVLVQAPADVQNRAASGGSNRSDSSQQGNTRLAKDNHSAAAVTQVANSSSAVPVKEAAATGRRRKVDWIGSMASCDMFYGNWVPDNSYPLYPAGSCPHIDESFNCHRNGRPDNAYQRLRWQPSGCRIPRLNPIDMLERLRGKRLVFVGDSLNRNMWESLICILRNSVKDKKKVFEVSGRSQFRAEGAYSFLFQDYNCSVEFFRSPFLVQEWEMPISNGKGNRETLRLDIIDRTFPRYKNADIIIFNTGHWWTHEKTSLGKNYYQEGDRVYGELDVHDAYRRALNTWAKWVDSNVDPKKTTVFFRGYSSSHFSGGQWNSGGSCDHETEPIRNEKYLTPYPTKMTILEEVLHGMKTPVVYLNITRMTDYRKEAHPSVYRKHKMSEEERKSSDAYQDCSHWCLPGVPDSWNELLYAQILVKQRQTMHQ</sequence>
<keyword evidence="4 10" id="KW-0812">Transmembrane</keyword>
<evidence type="ECO:0008006" key="15">
    <source>
        <dbReference type="Google" id="ProtNLM"/>
    </source>
</evidence>
<evidence type="ECO:0000256" key="5">
    <source>
        <dbReference type="ARBA" id="ARBA00022968"/>
    </source>
</evidence>
<evidence type="ECO:0000256" key="10">
    <source>
        <dbReference type="SAM" id="Phobius"/>
    </source>
</evidence>
<keyword evidence="7" id="KW-0333">Golgi apparatus</keyword>
<feature type="region of interest" description="Disordered" evidence="9">
    <location>
        <begin position="309"/>
        <end position="345"/>
    </location>
</feature>
<keyword evidence="8 10" id="KW-0472">Membrane</keyword>
<feature type="region of interest" description="Disordered" evidence="9">
    <location>
        <begin position="158"/>
        <end position="184"/>
    </location>
</feature>
<gene>
    <name evidence="13" type="primary">gb09993</name>
    <name evidence="13" type="ORF">PR202_gb09993</name>
</gene>
<feature type="region of interest" description="Disordered" evidence="9">
    <location>
        <begin position="201"/>
        <end position="238"/>
    </location>
</feature>
<comment type="similarity">
    <text evidence="2">Belongs to the PC-esterase family. TBL subfamily.</text>
</comment>
<keyword evidence="6 10" id="KW-1133">Transmembrane helix</keyword>
<evidence type="ECO:0000256" key="7">
    <source>
        <dbReference type="ARBA" id="ARBA00023034"/>
    </source>
</evidence>
<evidence type="ECO:0000313" key="14">
    <source>
        <dbReference type="Proteomes" id="UP001054889"/>
    </source>
</evidence>
<reference evidence="13" key="1">
    <citation type="journal article" date="2018" name="DNA Res.">
        <title>Multiple hybrid de novo genome assembly of finger millet, an orphan allotetraploid crop.</title>
        <authorList>
            <person name="Hatakeyama M."/>
            <person name="Aluri S."/>
            <person name="Balachadran M.T."/>
            <person name="Sivarajan S.R."/>
            <person name="Patrignani A."/>
            <person name="Gruter S."/>
            <person name="Poveda L."/>
            <person name="Shimizu-Inatsugi R."/>
            <person name="Baeten J."/>
            <person name="Francoijs K.J."/>
            <person name="Nataraja K.N."/>
            <person name="Reddy Y.A.N."/>
            <person name="Phadnis S."/>
            <person name="Ravikumar R.L."/>
            <person name="Schlapbach R."/>
            <person name="Sreeman S.M."/>
            <person name="Shimizu K.K."/>
        </authorList>
    </citation>
    <scope>NUCLEOTIDE SEQUENCE</scope>
</reference>
<dbReference type="PANTHER" id="PTHR32285">
    <property type="entry name" value="PROTEIN TRICHOME BIREFRINGENCE-LIKE 9-RELATED"/>
    <property type="match status" value="1"/>
</dbReference>
<feature type="compositionally biased region" description="Low complexity" evidence="9">
    <location>
        <begin position="119"/>
        <end position="134"/>
    </location>
</feature>
<dbReference type="PANTHER" id="PTHR32285:SF339">
    <property type="entry name" value="OS02G0773732 PROTEIN"/>
    <property type="match status" value="1"/>
</dbReference>
<evidence type="ECO:0000256" key="3">
    <source>
        <dbReference type="ARBA" id="ARBA00022679"/>
    </source>
</evidence>
<evidence type="ECO:0000256" key="6">
    <source>
        <dbReference type="ARBA" id="ARBA00022989"/>
    </source>
</evidence>
<proteinExistence type="inferred from homology"/>
<evidence type="ECO:0000259" key="12">
    <source>
        <dbReference type="Pfam" id="PF14416"/>
    </source>
</evidence>
<comment type="caution">
    <text evidence="13">The sequence shown here is derived from an EMBL/GenBank/DDBJ whole genome shotgun (WGS) entry which is preliminary data.</text>
</comment>
<comment type="subcellular location">
    <subcellularLocation>
        <location evidence="1">Golgi apparatus membrane</location>
        <topology evidence="1">Single-pass type II membrane protein</topology>
    </subcellularLocation>
</comment>
<evidence type="ECO:0000259" key="11">
    <source>
        <dbReference type="Pfam" id="PF13839"/>
    </source>
</evidence>
<evidence type="ECO:0000256" key="1">
    <source>
        <dbReference type="ARBA" id="ARBA00004323"/>
    </source>
</evidence>
<evidence type="ECO:0000256" key="2">
    <source>
        <dbReference type="ARBA" id="ARBA00007727"/>
    </source>
</evidence>
<organism evidence="13 14">
    <name type="scientific">Eleusine coracana subsp. coracana</name>
    <dbReference type="NCBI Taxonomy" id="191504"/>
    <lineage>
        <taxon>Eukaryota</taxon>
        <taxon>Viridiplantae</taxon>
        <taxon>Streptophyta</taxon>
        <taxon>Embryophyta</taxon>
        <taxon>Tracheophyta</taxon>
        <taxon>Spermatophyta</taxon>
        <taxon>Magnoliopsida</taxon>
        <taxon>Liliopsida</taxon>
        <taxon>Poales</taxon>
        <taxon>Poaceae</taxon>
        <taxon>PACMAD clade</taxon>
        <taxon>Chloridoideae</taxon>
        <taxon>Cynodonteae</taxon>
        <taxon>Eleusininae</taxon>
        <taxon>Eleusine</taxon>
    </lineage>
</organism>
<dbReference type="InterPro" id="IPR026057">
    <property type="entry name" value="TBL_C"/>
</dbReference>
<protein>
    <recommendedName>
        <fullName evidence="15">Trichome birefringence-like N-terminal domain-containing protein</fullName>
    </recommendedName>
</protein>
<feature type="compositionally biased region" description="Low complexity" evidence="9">
    <location>
        <begin position="228"/>
        <end position="238"/>
    </location>
</feature>
<dbReference type="AlphaFoldDB" id="A0AAV5EJ94"/>
<keyword evidence="5" id="KW-0735">Signal-anchor</keyword>
<name>A0AAV5EJ94_ELECO</name>
<feature type="domain" description="Trichome birefringence-like N-terminal" evidence="12">
    <location>
        <begin position="372"/>
        <end position="423"/>
    </location>
</feature>
<dbReference type="InterPro" id="IPR029962">
    <property type="entry name" value="TBL"/>
</dbReference>
<evidence type="ECO:0000313" key="13">
    <source>
        <dbReference type="EMBL" id="GJN22433.1"/>
    </source>
</evidence>
<feature type="compositionally biased region" description="Polar residues" evidence="9">
    <location>
        <begin position="311"/>
        <end position="328"/>
    </location>
</feature>
<evidence type="ECO:0000256" key="9">
    <source>
        <dbReference type="SAM" id="MobiDB-lite"/>
    </source>
</evidence>